<dbReference type="AlphaFoldDB" id="A0A8H5FAX2"/>
<comment type="caution">
    <text evidence="3">The sequence shown here is derived from an EMBL/GenBank/DDBJ whole genome shotgun (WGS) entry which is preliminary data.</text>
</comment>
<dbReference type="Pfam" id="PF12937">
    <property type="entry name" value="F-box-like"/>
    <property type="match status" value="1"/>
</dbReference>
<keyword evidence="4" id="KW-1185">Reference proteome</keyword>
<proteinExistence type="predicted"/>
<dbReference type="PROSITE" id="PS50181">
    <property type="entry name" value="FBOX"/>
    <property type="match status" value="1"/>
</dbReference>
<dbReference type="SUPFAM" id="SSF50978">
    <property type="entry name" value="WD40 repeat-like"/>
    <property type="match status" value="1"/>
</dbReference>
<dbReference type="InterPro" id="IPR001810">
    <property type="entry name" value="F-box_dom"/>
</dbReference>
<feature type="compositionally biased region" description="Polar residues" evidence="1">
    <location>
        <begin position="90"/>
        <end position="100"/>
    </location>
</feature>
<dbReference type="InterPro" id="IPR036047">
    <property type="entry name" value="F-box-like_dom_sf"/>
</dbReference>
<dbReference type="SMART" id="SM00256">
    <property type="entry name" value="FBOX"/>
    <property type="match status" value="1"/>
</dbReference>
<organism evidence="3 4">
    <name type="scientific">Ephemerocybe angulata</name>
    <dbReference type="NCBI Taxonomy" id="980116"/>
    <lineage>
        <taxon>Eukaryota</taxon>
        <taxon>Fungi</taxon>
        <taxon>Dikarya</taxon>
        <taxon>Basidiomycota</taxon>
        <taxon>Agaricomycotina</taxon>
        <taxon>Agaricomycetes</taxon>
        <taxon>Agaricomycetidae</taxon>
        <taxon>Agaricales</taxon>
        <taxon>Agaricineae</taxon>
        <taxon>Psathyrellaceae</taxon>
        <taxon>Ephemerocybe</taxon>
    </lineage>
</organism>
<dbReference type="SUPFAM" id="SSF81383">
    <property type="entry name" value="F-box domain"/>
    <property type="match status" value="1"/>
</dbReference>
<evidence type="ECO:0000313" key="3">
    <source>
        <dbReference type="EMBL" id="KAF5330149.1"/>
    </source>
</evidence>
<name>A0A8H5FAX2_9AGAR</name>
<evidence type="ECO:0000313" key="4">
    <source>
        <dbReference type="Proteomes" id="UP000541558"/>
    </source>
</evidence>
<feature type="domain" description="F-box" evidence="2">
    <location>
        <begin position="6"/>
        <end position="52"/>
    </location>
</feature>
<gene>
    <name evidence="3" type="ORF">D9611_010650</name>
</gene>
<protein>
    <recommendedName>
        <fullName evidence="2">F-box domain-containing protein</fullName>
    </recommendedName>
</protein>
<dbReference type="Proteomes" id="UP000541558">
    <property type="component" value="Unassembled WGS sequence"/>
</dbReference>
<dbReference type="EMBL" id="JAACJK010000116">
    <property type="protein sequence ID" value="KAF5330149.1"/>
    <property type="molecule type" value="Genomic_DNA"/>
</dbReference>
<sequence length="492" mass="55140">MSANSSRGILTLPLELHLCIIQELQAPDVLSLGQTCHTIRSAVNQRHVWETALRTTCRLNQLFEPSYYPIEDLEILELQRAALEPWRRSASFTPETPSDNPSEHEGSAPSRNTLQKEIALDVGSDQLQVDFKSVHIVPGGRYVLGMTSKYICLWDMGQTSKVSWNIRPDRLAPCSIVWAPHGTNFRTMSEPKAVNITSFRFASLNETDLHVYEVGPLPDVGPIREIAKLEGIPRDLFLNDCWLQGNSLVCDFDEGMVVWDFVESRYIAIQSRSSATVNWNLKKTTSGNKVIAWVGQNVGVWTIPPLKPLESSSVMLRGLLSEDCTDFIDFSTIYERDDGQTRYRICLPSHWYSFPPDALEYALLEKAEKTVRVERFLLDVTPTPGAATPFLMTRISSSQPMNSMYAPQKWRPYSTICGSLATMIDYPRAGIVHSAGDADRRVESMDGIQYAFKDLGALDLAAYCFCPPTGRVAYIPNESTSHKGITVVSLVY</sequence>
<evidence type="ECO:0000256" key="1">
    <source>
        <dbReference type="SAM" id="MobiDB-lite"/>
    </source>
</evidence>
<reference evidence="3 4" key="1">
    <citation type="journal article" date="2020" name="ISME J.">
        <title>Uncovering the hidden diversity of litter-decomposition mechanisms in mushroom-forming fungi.</title>
        <authorList>
            <person name="Floudas D."/>
            <person name="Bentzer J."/>
            <person name="Ahren D."/>
            <person name="Johansson T."/>
            <person name="Persson P."/>
            <person name="Tunlid A."/>
        </authorList>
    </citation>
    <scope>NUCLEOTIDE SEQUENCE [LARGE SCALE GENOMIC DNA]</scope>
    <source>
        <strain evidence="3 4">CBS 175.51</strain>
    </source>
</reference>
<accession>A0A8H5FAX2</accession>
<evidence type="ECO:0000259" key="2">
    <source>
        <dbReference type="PROSITE" id="PS50181"/>
    </source>
</evidence>
<dbReference type="OrthoDB" id="2688364at2759"/>
<dbReference type="InterPro" id="IPR036322">
    <property type="entry name" value="WD40_repeat_dom_sf"/>
</dbReference>
<feature type="region of interest" description="Disordered" evidence="1">
    <location>
        <begin position="89"/>
        <end position="110"/>
    </location>
</feature>